<dbReference type="RefSeq" id="WP_030447221.1">
    <property type="nucleotide sequence ID" value="NZ_AP023354.1"/>
</dbReference>
<keyword evidence="2" id="KW-0479">Metal-binding</keyword>
<dbReference type="Pfam" id="PF01850">
    <property type="entry name" value="PIN"/>
    <property type="match status" value="1"/>
</dbReference>
<evidence type="ECO:0000313" key="7">
    <source>
        <dbReference type="Proteomes" id="UP000680750"/>
    </source>
</evidence>
<evidence type="ECO:0000256" key="2">
    <source>
        <dbReference type="ARBA" id="ARBA00022723"/>
    </source>
</evidence>
<dbReference type="OrthoDB" id="5184258at2"/>
<dbReference type="InterPro" id="IPR039018">
    <property type="entry name" value="VapC20-like"/>
</dbReference>
<keyword evidence="1" id="KW-0540">Nuclease</keyword>
<dbReference type="InterPro" id="IPR002716">
    <property type="entry name" value="PIN_dom"/>
</dbReference>
<name>A0A810LBG7_9ACTN</name>
<dbReference type="PANTHER" id="PTHR42188">
    <property type="entry name" value="23S RRNA-SPECIFIC ENDONUCLEASE VAPC20"/>
    <property type="match status" value="1"/>
</dbReference>
<dbReference type="Proteomes" id="UP000680750">
    <property type="component" value="Chromosome"/>
</dbReference>
<dbReference type="SUPFAM" id="SSF88723">
    <property type="entry name" value="PIN domain-like"/>
    <property type="match status" value="1"/>
</dbReference>
<accession>A0A810LBG7</accession>
<feature type="domain" description="PIN" evidence="5">
    <location>
        <begin position="6"/>
        <end position="128"/>
    </location>
</feature>
<evidence type="ECO:0000259" key="5">
    <source>
        <dbReference type="Pfam" id="PF01850"/>
    </source>
</evidence>
<evidence type="ECO:0000313" key="6">
    <source>
        <dbReference type="EMBL" id="BCJ32225.1"/>
    </source>
</evidence>
<dbReference type="EMBL" id="AP023354">
    <property type="protein sequence ID" value="BCJ32225.1"/>
    <property type="molecule type" value="Genomic_DNA"/>
</dbReference>
<dbReference type="GO" id="GO:0004521">
    <property type="term" value="F:RNA endonuclease activity"/>
    <property type="evidence" value="ECO:0007669"/>
    <property type="project" value="InterPro"/>
</dbReference>
<dbReference type="GO" id="GO:0016787">
    <property type="term" value="F:hydrolase activity"/>
    <property type="evidence" value="ECO:0007669"/>
    <property type="project" value="UniProtKB-KW"/>
</dbReference>
<dbReference type="Gene3D" id="3.40.50.1010">
    <property type="entry name" value="5'-nuclease"/>
    <property type="match status" value="1"/>
</dbReference>
<evidence type="ECO:0000256" key="4">
    <source>
        <dbReference type="ARBA" id="ARBA00022842"/>
    </source>
</evidence>
<dbReference type="InterPro" id="IPR029060">
    <property type="entry name" value="PIN-like_dom_sf"/>
</dbReference>
<evidence type="ECO:0000256" key="3">
    <source>
        <dbReference type="ARBA" id="ARBA00022801"/>
    </source>
</evidence>
<organism evidence="6 7">
    <name type="scientific">Actinocatenispora sera</name>
    <dbReference type="NCBI Taxonomy" id="390989"/>
    <lineage>
        <taxon>Bacteria</taxon>
        <taxon>Bacillati</taxon>
        <taxon>Actinomycetota</taxon>
        <taxon>Actinomycetes</taxon>
        <taxon>Micromonosporales</taxon>
        <taxon>Micromonosporaceae</taxon>
        <taxon>Actinocatenispora</taxon>
    </lineage>
</organism>
<dbReference type="KEGG" id="aser:Asera_63330"/>
<keyword evidence="4" id="KW-0460">Magnesium</keyword>
<dbReference type="GO" id="GO:0016075">
    <property type="term" value="P:rRNA catabolic process"/>
    <property type="evidence" value="ECO:0007669"/>
    <property type="project" value="TreeGrafter"/>
</dbReference>
<dbReference type="AlphaFoldDB" id="A0A810LBG7"/>
<reference evidence="6" key="1">
    <citation type="submission" date="2020-08" db="EMBL/GenBank/DDBJ databases">
        <title>Whole genome shotgun sequence of Actinocatenispora sera NBRC 101916.</title>
        <authorList>
            <person name="Komaki H."/>
            <person name="Tamura T."/>
        </authorList>
    </citation>
    <scope>NUCLEOTIDE SEQUENCE</scope>
    <source>
        <strain evidence="6">NBRC 101916</strain>
    </source>
</reference>
<sequence length="145" mass="15569">MIVAADTSGLITLFNLDDPAYEQAVAVADGAELLVTTALALTEVHWVVTSRVGAAAANHVLRSLTAHIRTERLAVADTSAELIDTALAVRARYRNLNLDLVDAAIVAVAAEYDTDAVLTLDQRDFRAIRPLGRWSCFRVLPADLG</sequence>
<keyword evidence="7" id="KW-1185">Reference proteome</keyword>
<proteinExistence type="predicted"/>
<evidence type="ECO:0000256" key="1">
    <source>
        <dbReference type="ARBA" id="ARBA00022722"/>
    </source>
</evidence>
<protein>
    <recommendedName>
        <fullName evidence="5">PIN domain-containing protein</fullName>
    </recommendedName>
</protein>
<gene>
    <name evidence="6" type="ORF">Asera_63330</name>
</gene>
<dbReference type="GO" id="GO:0046872">
    <property type="term" value="F:metal ion binding"/>
    <property type="evidence" value="ECO:0007669"/>
    <property type="project" value="UniProtKB-KW"/>
</dbReference>
<keyword evidence="3" id="KW-0378">Hydrolase</keyword>
<dbReference type="PANTHER" id="PTHR42188:SF1">
    <property type="entry name" value="23S RRNA-SPECIFIC ENDONUCLEASE VAPC20"/>
    <property type="match status" value="1"/>
</dbReference>